<organism evidence="3 4">
    <name type="scientific">Flavobacterium resistens</name>
    <dbReference type="NCBI Taxonomy" id="443612"/>
    <lineage>
        <taxon>Bacteria</taxon>
        <taxon>Pseudomonadati</taxon>
        <taxon>Bacteroidota</taxon>
        <taxon>Flavobacteriia</taxon>
        <taxon>Flavobacteriales</taxon>
        <taxon>Flavobacteriaceae</taxon>
        <taxon>Flavobacterium</taxon>
    </lineage>
</organism>
<name>A0A521B342_9FLAO</name>
<keyword evidence="5" id="KW-1185">Reference proteome</keyword>
<evidence type="ECO:0000313" key="3">
    <source>
        <dbReference type="EMBL" id="SMO41502.1"/>
    </source>
</evidence>
<reference evidence="3 4" key="1">
    <citation type="submission" date="2017-05" db="EMBL/GenBank/DDBJ databases">
        <authorList>
            <person name="Varghese N."/>
            <person name="Submissions S."/>
        </authorList>
    </citation>
    <scope>NUCLEOTIDE SEQUENCE [LARGE SCALE GENOMIC DNA]</scope>
    <source>
        <strain evidence="3 4">DSM 19382</strain>
    </source>
</reference>
<evidence type="ECO:0000256" key="1">
    <source>
        <dbReference type="SAM" id="SignalP"/>
    </source>
</evidence>
<gene>
    <name evidence="2" type="ORF">GJU42_20370</name>
    <name evidence="3" type="ORF">SAMN06265349_101634</name>
</gene>
<proteinExistence type="predicted"/>
<dbReference type="RefSeq" id="WP_142449308.1">
    <property type="nucleotide sequence ID" value="NZ_FXTA01000001.1"/>
</dbReference>
<dbReference type="InterPro" id="IPR029058">
    <property type="entry name" value="AB_hydrolase_fold"/>
</dbReference>
<protein>
    <submittedName>
        <fullName evidence="2">Alpha/beta hydrolase</fullName>
    </submittedName>
</protein>
<dbReference type="EMBL" id="WKKG01000013">
    <property type="protein sequence ID" value="MRX70338.1"/>
    <property type="molecule type" value="Genomic_DNA"/>
</dbReference>
<dbReference type="GO" id="GO:0016787">
    <property type="term" value="F:hydrolase activity"/>
    <property type="evidence" value="ECO:0007669"/>
    <property type="project" value="UniProtKB-KW"/>
</dbReference>
<dbReference type="Proteomes" id="UP000317289">
    <property type="component" value="Unassembled WGS sequence"/>
</dbReference>
<evidence type="ECO:0000313" key="5">
    <source>
        <dbReference type="Proteomes" id="UP000468990"/>
    </source>
</evidence>
<feature type="signal peptide" evidence="1">
    <location>
        <begin position="1"/>
        <end position="23"/>
    </location>
</feature>
<keyword evidence="1" id="KW-0732">Signal</keyword>
<evidence type="ECO:0000313" key="4">
    <source>
        <dbReference type="Proteomes" id="UP000317289"/>
    </source>
</evidence>
<dbReference type="SUPFAM" id="SSF53474">
    <property type="entry name" value="alpha/beta-Hydrolases"/>
    <property type="match status" value="1"/>
</dbReference>
<sequence length="222" mass="25515">MKQISKFLFTFLAAFLFSQLSFGQTQTSNKDQRYIFFLHNAYVEQNPLNVPHPEYGKAEYNEILASFRKDNFIVYSEIRKKNTNTSKYAEKIVKQVKALLKKGVSPDKITVIGTSKGGYIAQFISTYLANPNVNFVFIGCFRDVDIQEFPEINFCGNILTIYEKSDIYGVSAIKRKETSKLKINHFKEIELNTGLKHGFLYKAADNWIAPSKKWANGNYDLN</sequence>
<keyword evidence="2" id="KW-0378">Hydrolase</keyword>
<dbReference type="AlphaFoldDB" id="A0A521B342"/>
<feature type="chain" id="PRO_5043205475" evidence="1">
    <location>
        <begin position="24"/>
        <end position="222"/>
    </location>
</feature>
<evidence type="ECO:0000313" key="2">
    <source>
        <dbReference type="EMBL" id="MRX70338.1"/>
    </source>
</evidence>
<dbReference type="Gene3D" id="3.40.50.1820">
    <property type="entry name" value="alpha/beta hydrolase"/>
    <property type="match status" value="1"/>
</dbReference>
<dbReference type="Proteomes" id="UP000468990">
    <property type="component" value="Unassembled WGS sequence"/>
</dbReference>
<accession>A0A521B342</accession>
<dbReference type="OrthoDB" id="823958at2"/>
<reference evidence="2 5" key="2">
    <citation type="submission" date="2019-11" db="EMBL/GenBank/DDBJ databases">
        <title>Flavobacterium resistens genome.</title>
        <authorList>
            <person name="Wilson V.M."/>
            <person name="Newman J.D."/>
        </authorList>
    </citation>
    <scope>NUCLEOTIDE SEQUENCE [LARGE SCALE GENOMIC DNA]</scope>
    <source>
        <strain evidence="2 5">DSM 19382</strain>
    </source>
</reference>
<dbReference type="EMBL" id="FXTA01000001">
    <property type="protein sequence ID" value="SMO41502.1"/>
    <property type="molecule type" value="Genomic_DNA"/>
</dbReference>